<proteinExistence type="predicted"/>
<name>A0ABN9WGG2_9DINO</name>
<accession>A0ABN9WGG2</accession>
<gene>
    <name evidence="1" type="ORF">PCOR1329_LOCUS66015</name>
</gene>
<evidence type="ECO:0000313" key="1">
    <source>
        <dbReference type="EMBL" id="CAK0883940.1"/>
    </source>
</evidence>
<evidence type="ECO:0000313" key="2">
    <source>
        <dbReference type="Proteomes" id="UP001189429"/>
    </source>
</evidence>
<comment type="caution">
    <text evidence="1">The sequence shown here is derived from an EMBL/GenBank/DDBJ whole genome shotgun (WGS) entry which is preliminary data.</text>
</comment>
<protein>
    <submittedName>
        <fullName evidence="1">Uncharacterized protein</fullName>
    </submittedName>
</protein>
<organism evidence="1 2">
    <name type="scientific">Prorocentrum cordatum</name>
    <dbReference type="NCBI Taxonomy" id="2364126"/>
    <lineage>
        <taxon>Eukaryota</taxon>
        <taxon>Sar</taxon>
        <taxon>Alveolata</taxon>
        <taxon>Dinophyceae</taxon>
        <taxon>Prorocentrales</taxon>
        <taxon>Prorocentraceae</taxon>
        <taxon>Prorocentrum</taxon>
    </lineage>
</organism>
<keyword evidence="2" id="KW-1185">Reference proteome</keyword>
<sequence>MGNGVPGLCVHEDNEPVTNEKLQKAVRRMDSHEVARCLDAGIGVNDPVDAQGHTVLDIFVVEHAKHLQDSLNFRGRPEEATRLLFASQEAAAEVLHVLRHHGAMLSGPQGVKTVRH</sequence>
<reference evidence="1" key="1">
    <citation type="submission" date="2023-10" db="EMBL/GenBank/DDBJ databases">
        <authorList>
            <person name="Chen Y."/>
            <person name="Shah S."/>
            <person name="Dougan E. K."/>
            <person name="Thang M."/>
            <person name="Chan C."/>
        </authorList>
    </citation>
    <scope>NUCLEOTIDE SEQUENCE [LARGE SCALE GENOMIC DNA]</scope>
</reference>
<dbReference type="Proteomes" id="UP001189429">
    <property type="component" value="Unassembled WGS sequence"/>
</dbReference>
<dbReference type="EMBL" id="CAUYUJ010018485">
    <property type="protein sequence ID" value="CAK0883940.1"/>
    <property type="molecule type" value="Genomic_DNA"/>
</dbReference>